<keyword evidence="3" id="KW-1185">Reference proteome</keyword>
<feature type="compositionally biased region" description="Polar residues" evidence="1">
    <location>
        <begin position="9"/>
        <end position="28"/>
    </location>
</feature>
<dbReference type="EMBL" id="CP009287">
    <property type="protein sequence ID" value="AIQ71590.1"/>
    <property type="molecule type" value="Genomic_DNA"/>
</dbReference>
<name>A0A089MGS2_9BACL</name>
<accession>A0A089MGS2</accession>
<dbReference type="eggNOG" id="ENOG5030KK3">
    <property type="taxonomic scope" value="Bacteria"/>
</dbReference>
<organism evidence="2 3">
    <name type="scientific">Paenibacillus graminis</name>
    <dbReference type="NCBI Taxonomy" id="189425"/>
    <lineage>
        <taxon>Bacteria</taxon>
        <taxon>Bacillati</taxon>
        <taxon>Bacillota</taxon>
        <taxon>Bacilli</taxon>
        <taxon>Bacillales</taxon>
        <taxon>Paenibacillaceae</taxon>
        <taxon>Paenibacillus</taxon>
    </lineage>
</organism>
<feature type="region of interest" description="Disordered" evidence="1">
    <location>
        <begin position="153"/>
        <end position="177"/>
    </location>
</feature>
<dbReference type="KEGG" id="pgm:PGRAT_31405"/>
<dbReference type="HOGENOM" id="CLU_102924_0_0_9"/>
<dbReference type="RefSeq" id="WP_025707970.1">
    <property type="nucleotide sequence ID" value="NZ_CP009287.1"/>
</dbReference>
<dbReference type="InterPro" id="IPR046097">
    <property type="entry name" value="DUF6033"/>
</dbReference>
<feature type="region of interest" description="Disordered" evidence="1">
    <location>
        <begin position="1"/>
        <end position="28"/>
    </location>
</feature>
<gene>
    <name evidence="2" type="ORF">PGRAT_31405</name>
</gene>
<dbReference type="AlphaFoldDB" id="A0A089MGS2"/>
<dbReference type="STRING" id="189425.PGRAT_31405"/>
<evidence type="ECO:0000313" key="3">
    <source>
        <dbReference type="Proteomes" id="UP000029500"/>
    </source>
</evidence>
<evidence type="ECO:0000313" key="2">
    <source>
        <dbReference type="EMBL" id="AIQ71590.1"/>
    </source>
</evidence>
<dbReference type="Pfam" id="PF19498">
    <property type="entry name" value="DUF6033"/>
    <property type="match status" value="1"/>
</dbReference>
<protein>
    <submittedName>
        <fullName evidence="2">Uncharacterized protein</fullName>
    </submittedName>
</protein>
<dbReference type="Proteomes" id="UP000029500">
    <property type="component" value="Chromosome"/>
</dbReference>
<dbReference type="OrthoDB" id="2037534at2"/>
<reference evidence="2 3" key="1">
    <citation type="submission" date="2014-08" db="EMBL/GenBank/DDBJ databases">
        <title>Comparative genomics of the Paenibacillus odorifer group.</title>
        <authorList>
            <person name="den Bakker H.C."/>
            <person name="Tsai Y.-C."/>
            <person name="Martin N."/>
            <person name="Korlach J."/>
            <person name="Wiedmann M."/>
        </authorList>
    </citation>
    <scope>NUCLEOTIDE SEQUENCE [LARGE SCALE GENOMIC DNA]</scope>
    <source>
        <strain evidence="2 3">DSM 15220</strain>
    </source>
</reference>
<sequence length="235" mass="25529">MYIPITGISGVSLTRPPQQPENHSSTPASALSFNETLAAVNAATLDQAERLKRKYGVRVRIQTVSKGGKDLEHSGMNGGEREIIIAPNILQQMAKDPAMRNKVYGTLDPYVSQEQTSRSPLQLLSGGKGLSHSLIVHKDGTVALWSAAASPKETETGYHSDVENRDDQAEDKRTAAERRHAWEAALPILSKNLLSAAEASLQGQEPAANPVDGLAAQDWLHQLQLVRARRSNKLL</sequence>
<evidence type="ECO:0000256" key="1">
    <source>
        <dbReference type="SAM" id="MobiDB-lite"/>
    </source>
</evidence>
<proteinExistence type="predicted"/>